<comment type="catalytic activity">
    <reaction evidence="1">
        <text>S-ubiquitinyl-[E2 ubiquitin-conjugating enzyme]-L-cysteine + [acceptor protein]-L-lysine = [E2 ubiquitin-conjugating enzyme]-L-cysteine + N(6)-ubiquitinyl-[acceptor protein]-L-lysine.</text>
        <dbReference type="EC" id="2.3.2.26"/>
    </reaction>
</comment>
<dbReference type="PROSITE" id="PS50237">
    <property type="entry name" value="HECT"/>
    <property type="match status" value="1"/>
</dbReference>
<dbReference type="Pfam" id="PF00632">
    <property type="entry name" value="HECT"/>
    <property type="match status" value="1"/>
</dbReference>
<dbReference type="GO" id="GO:0061630">
    <property type="term" value="F:ubiquitin protein ligase activity"/>
    <property type="evidence" value="ECO:0007669"/>
    <property type="project" value="UniProtKB-EC"/>
</dbReference>
<dbReference type="GO" id="GO:0006511">
    <property type="term" value="P:ubiquitin-dependent protein catabolic process"/>
    <property type="evidence" value="ECO:0007669"/>
    <property type="project" value="TreeGrafter"/>
</dbReference>
<dbReference type="PANTHER" id="PTHR45700">
    <property type="entry name" value="UBIQUITIN-PROTEIN LIGASE E3C"/>
    <property type="match status" value="1"/>
</dbReference>
<name>A0A7R9IJT0_9NEOP</name>
<keyword evidence="6 13" id="KW-0833">Ubl conjugation pathway</keyword>
<feature type="domain" description="HECT" evidence="14">
    <location>
        <begin position="712"/>
        <end position="1049"/>
    </location>
</feature>
<dbReference type="AlphaFoldDB" id="A0A7R9IJT0"/>
<accession>A0A7R9IJT0</accession>
<proteinExistence type="inferred from homology"/>
<reference evidence="15" key="1">
    <citation type="submission" date="2020-11" db="EMBL/GenBank/DDBJ databases">
        <authorList>
            <person name="Tran Van P."/>
        </authorList>
    </citation>
    <scope>NUCLEOTIDE SEQUENCE</scope>
</reference>
<dbReference type="PANTHER" id="PTHR45700:SF2">
    <property type="entry name" value="UBIQUITIN-PROTEIN LIGASE E3C"/>
    <property type="match status" value="1"/>
</dbReference>
<dbReference type="Gene3D" id="3.30.2160.10">
    <property type="entry name" value="Hect, E3 ligase catalytic domain"/>
    <property type="match status" value="1"/>
</dbReference>
<comment type="pathway">
    <text evidence="2">Protein modification; protein ubiquitination.</text>
</comment>
<dbReference type="Gene3D" id="3.30.2410.10">
    <property type="entry name" value="Hect, E3 ligase catalytic domain"/>
    <property type="match status" value="1"/>
</dbReference>
<keyword evidence="5" id="KW-0808">Transferase</keyword>
<evidence type="ECO:0000256" key="10">
    <source>
        <dbReference type="ARBA" id="ARBA00067506"/>
    </source>
</evidence>
<dbReference type="InterPro" id="IPR044611">
    <property type="entry name" value="E3A/B/C-like"/>
</dbReference>
<dbReference type="InterPro" id="IPR035983">
    <property type="entry name" value="Hect_E3_ubiquitin_ligase"/>
</dbReference>
<keyword evidence="4" id="KW-1017">Isopeptide bond</keyword>
<evidence type="ECO:0000256" key="2">
    <source>
        <dbReference type="ARBA" id="ARBA00004906"/>
    </source>
</evidence>
<organism evidence="15">
    <name type="scientific">Timema tahoe</name>
    <dbReference type="NCBI Taxonomy" id="61484"/>
    <lineage>
        <taxon>Eukaryota</taxon>
        <taxon>Metazoa</taxon>
        <taxon>Ecdysozoa</taxon>
        <taxon>Arthropoda</taxon>
        <taxon>Hexapoda</taxon>
        <taxon>Insecta</taxon>
        <taxon>Pterygota</taxon>
        <taxon>Neoptera</taxon>
        <taxon>Polyneoptera</taxon>
        <taxon>Phasmatodea</taxon>
        <taxon>Timematodea</taxon>
        <taxon>Timematoidea</taxon>
        <taxon>Timematidae</taxon>
        <taxon>Timema</taxon>
    </lineage>
</organism>
<dbReference type="GO" id="GO:0009966">
    <property type="term" value="P:regulation of signal transduction"/>
    <property type="evidence" value="ECO:0007669"/>
    <property type="project" value="UniProtKB-ARBA"/>
</dbReference>
<evidence type="ECO:0000313" key="15">
    <source>
        <dbReference type="EMBL" id="CAD7459608.1"/>
    </source>
</evidence>
<evidence type="ECO:0000256" key="4">
    <source>
        <dbReference type="ARBA" id="ARBA00022499"/>
    </source>
</evidence>
<evidence type="ECO:0000256" key="11">
    <source>
        <dbReference type="ARBA" id="ARBA00077269"/>
    </source>
</evidence>
<dbReference type="Gene3D" id="3.90.1750.10">
    <property type="entry name" value="Hect, E3 ligase catalytic domains"/>
    <property type="match status" value="1"/>
</dbReference>
<dbReference type="EC" id="2.3.2.26" evidence="3"/>
<keyword evidence="7" id="KW-0832">Ubl conjugation</keyword>
<evidence type="ECO:0000256" key="5">
    <source>
        <dbReference type="ARBA" id="ARBA00022679"/>
    </source>
</evidence>
<dbReference type="InterPro" id="IPR000569">
    <property type="entry name" value="HECT_dom"/>
</dbReference>
<feature type="active site" description="Glycyl thioester intermediate" evidence="13">
    <location>
        <position position="1017"/>
    </location>
</feature>
<dbReference type="FunFam" id="3.30.2410.10:FF:000011">
    <property type="entry name" value="Putative Ubiquitin-protein ligase E3C"/>
    <property type="match status" value="1"/>
</dbReference>
<evidence type="ECO:0000256" key="13">
    <source>
        <dbReference type="PROSITE-ProRule" id="PRU00104"/>
    </source>
</evidence>
<comment type="similarity">
    <text evidence="8">Belongs to the UBE3C family.</text>
</comment>
<comment type="subunit">
    <text evidence="9">Interacts with 26S proteasomes. Interacts (via the HECT domain) with UBE2D1 and, less efficiently, with UBE2L3.</text>
</comment>
<protein>
    <recommendedName>
        <fullName evidence="10">Ubiquitin-protein ligase E3C</fullName>
        <ecNumber evidence="3">2.3.2.26</ecNumber>
    </recommendedName>
    <alternativeName>
        <fullName evidence="11">HECT-type ubiquitin transferase E3C</fullName>
    </alternativeName>
    <alternativeName>
        <fullName evidence="12">RTA-associated ubiquitin ligase</fullName>
    </alternativeName>
</protein>
<evidence type="ECO:0000256" key="3">
    <source>
        <dbReference type="ARBA" id="ARBA00012485"/>
    </source>
</evidence>
<dbReference type="SUPFAM" id="SSF56204">
    <property type="entry name" value="Hect, E3 ligase catalytic domain"/>
    <property type="match status" value="1"/>
</dbReference>
<dbReference type="EMBL" id="OE003005">
    <property type="protein sequence ID" value="CAD7459608.1"/>
    <property type="molecule type" value="Genomic_DNA"/>
</dbReference>
<dbReference type="GO" id="GO:0000209">
    <property type="term" value="P:protein polyubiquitination"/>
    <property type="evidence" value="ECO:0007669"/>
    <property type="project" value="InterPro"/>
</dbReference>
<evidence type="ECO:0000256" key="7">
    <source>
        <dbReference type="ARBA" id="ARBA00022843"/>
    </source>
</evidence>
<gene>
    <name evidence="15" type="ORF">TTEB3V08_LOCUS7557</name>
</gene>
<evidence type="ECO:0000256" key="6">
    <source>
        <dbReference type="ARBA" id="ARBA00022786"/>
    </source>
</evidence>
<evidence type="ECO:0000256" key="12">
    <source>
        <dbReference type="ARBA" id="ARBA00081642"/>
    </source>
</evidence>
<dbReference type="CDD" id="cd00078">
    <property type="entry name" value="HECTc"/>
    <property type="match status" value="1"/>
</dbReference>
<evidence type="ECO:0000259" key="14">
    <source>
        <dbReference type="PROSITE" id="PS50237"/>
    </source>
</evidence>
<dbReference type="SMART" id="SM00119">
    <property type="entry name" value="HECTc"/>
    <property type="match status" value="1"/>
</dbReference>
<evidence type="ECO:0000256" key="8">
    <source>
        <dbReference type="ARBA" id="ARBA00061050"/>
    </source>
</evidence>
<dbReference type="FunFam" id="3.30.2160.10:FF:000002">
    <property type="entry name" value="Putative Ubiquitin-protein ligase E3C"/>
    <property type="match status" value="1"/>
</dbReference>
<evidence type="ECO:0000256" key="9">
    <source>
        <dbReference type="ARBA" id="ARBA00063372"/>
    </source>
</evidence>
<dbReference type="FunFam" id="3.90.1750.10:FF:000014">
    <property type="entry name" value="Putative Ubiquitin-protein ligase E3C"/>
    <property type="match status" value="1"/>
</dbReference>
<evidence type="ECO:0000256" key="1">
    <source>
        <dbReference type="ARBA" id="ARBA00000885"/>
    </source>
</evidence>
<sequence length="1049" mass="119149">MYVEENCMDRDSNEWVLKEFGLKGSPRGWRVLEDSFFVVLPPSTPSRLNLTHSEVCIKCPVWLSQCILKQHDKLLVEANSSNKPWLWRLPRLLHLNMCHMTTMINLGSRDSLAVPLRMLEVFTSWETCRRILGDSLAATHLTHTFTFLVHKGYFQQVRCFLDNKVPPLLEPSPTPPTPLASCLFDMITRPVNLVTSVTHTEFSDLILRSLCRHILAPQFTEPVQLFVIPALSALPQFPFRQLLLALRHVDIDVPHTTWLLFAMLSLEKKHFIIGESGNGGLLLGFLQLLASLTKNITKMNIGRAASSGSANNDSDDELEPKLENNAQTQVLEQCVEMLNDSGRVANLLLAVDQSQDPIVLQALCQVCHNLLVSHNHAIHKYRLLYMLAFKPTFLRHLWTAILSVCQTSIFGSETPLLHVISRGIPMCAELSDRIVPLLAVFCSLFSLLIVTLHDAEFYSDENLPGTSQHTMPFQLSELVSMTFTLKEVCLGLVELAFPDSRPSVTDGYRMAVHGRDSDSNPIENTQMWAHLFKVTVGLVRQLHGRDIRRAFCPEGHWISKQIMIPVGRPSEFIVRRSHLRNYRPFRGLRAFTREELDCQLHWLNSLSQGIILMFDWPAWNGEIRAQILVSSTKGEEGPPLSTKEVRTMTILRELPFVVSFQERVLVFQGLILKDKMEHQGDHSHFMQGPSIQLSVRRSYLYEDSFDKLSPENEPDLRLKMRVQLVNVAGLDEAGVDGGGVFREFLSELLKTCFDPNRGFFRITKDNMLHPNPSVHLIADNFPRHYFFIGRILGKALYENLLVELPFADFFLSKLVGEHSDVDIHHLASLDPVIYRNLLFLKTYEGDVADLGLDFTVMNDELGETRVEELKPGGANIQVTNINRIEYIHLMADYKLNRQMRAQCNAFKQGLANVVPVEWLQMFNNRELQVLISGAQIPVAVEDLKQHTNYAGGYASDHPTIKVFWKVMNNFTDEQRSQLLKFVTSCSRPPLLGFKELDPPFCIQHAGSVDRLPTASTCMNLLKLPEFTDEVTLRDKLLYAIQAGAGFELS</sequence>